<accession>A0A5C3PQF2</accession>
<dbReference type="EMBL" id="ML211006">
    <property type="protein sequence ID" value="TFK92044.1"/>
    <property type="molecule type" value="Genomic_DNA"/>
</dbReference>
<feature type="region of interest" description="Disordered" evidence="1">
    <location>
        <begin position="100"/>
        <end position="152"/>
    </location>
</feature>
<reference evidence="2 3" key="1">
    <citation type="journal article" date="2019" name="Nat. Ecol. Evol.">
        <title>Megaphylogeny resolves global patterns of mushroom evolution.</title>
        <authorList>
            <person name="Varga T."/>
            <person name="Krizsan K."/>
            <person name="Foldi C."/>
            <person name="Dima B."/>
            <person name="Sanchez-Garcia M."/>
            <person name="Sanchez-Ramirez S."/>
            <person name="Szollosi G.J."/>
            <person name="Szarkandi J.G."/>
            <person name="Papp V."/>
            <person name="Albert L."/>
            <person name="Andreopoulos W."/>
            <person name="Angelini C."/>
            <person name="Antonin V."/>
            <person name="Barry K.W."/>
            <person name="Bougher N.L."/>
            <person name="Buchanan P."/>
            <person name="Buyck B."/>
            <person name="Bense V."/>
            <person name="Catcheside P."/>
            <person name="Chovatia M."/>
            <person name="Cooper J."/>
            <person name="Damon W."/>
            <person name="Desjardin D."/>
            <person name="Finy P."/>
            <person name="Geml J."/>
            <person name="Haridas S."/>
            <person name="Hughes K."/>
            <person name="Justo A."/>
            <person name="Karasinski D."/>
            <person name="Kautmanova I."/>
            <person name="Kiss B."/>
            <person name="Kocsube S."/>
            <person name="Kotiranta H."/>
            <person name="LaButti K.M."/>
            <person name="Lechner B.E."/>
            <person name="Liimatainen K."/>
            <person name="Lipzen A."/>
            <person name="Lukacs Z."/>
            <person name="Mihaltcheva S."/>
            <person name="Morgado L.N."/>
            <person name="Niskanen T."/>
            <person name="Noordeloos M.E."/>
            <person name="Ohm R.A."/>
            <person name="Ortiz-Santana B."/>
            <person name="Ovrebo C."/>
            <person name="Racz N."/>
            <person name="Riley R."/>
            <person name="Savchenko A."/>
            <person name="Shiryaev A."/>
            <person name="Soop K."/>
            <person name="Spirin V."/>
            <person name="Szebenyi C."/>
            <person name="Tomsovsky M."/>
            <person name="Tulloss R.E."/>
            <person name="Uehling J."/>
            <person name="Grigoriev I.V."/>
            <person name="Vagvolgyi C."/>
            <person name="Papp T."/>
            <person name="Martin F.M."/>
            <person name="Miettinen O."/>
            <person name="Hibbett D.S."/>
            <person name="Nagy L.G."/>
        </authorList>
    </citation>
    <scope>NUCLEOTIDE SEQUENCE [LARGE SCALE GENOMIC DNA]</scope>
    <source>
        <strain evidence="2 3">HHB13444</strain>
    </source>
</reference>
<gene>
    <name evidence="2" type="ORF">K466DRAFT_266053</name>
</gene>
<dbReference type="InParanoid" id="A0A5C3PQF2"/>
<feature type="compositionally biased region" description="Polar residues" evidence="1">
    <location>
        <begin position="111"/>
        <end position="128"/>
    </location>
</feature>
<evidence type="ECO:0000256" key="1">
    <source>
        <dbReference type="SAM" id="MobiDB-lite"/>
    </source>
</evidence>
<keyword evidence="3" id="KW-1185">Reference proteome</keyword>
<sequence>MTRIIHRVIPHLKDLVPRPPLARSQVPRRAPVFSLSPENLRKDAQLRRYYWWGGLGVTCALFLATEHFFPSPPSNDELYLAVATNVVAQALKGKISQAARNMKGAKAGAVQTPQTKSAKAGTAQTTQKHSVKAADILSKRSRKKRRRLRLRK</sequence>
<proteinExistence type="predicted"/>
<evidence type="ECO:0000313" key="3">
    <source>
        <dbReference type="Proteomes" id="UP000308197"/>
    </source>
</evidence>
<name>A0A5C3PQF2_9APHY</name>
<evidence type="ECO:0000313" key="2">
    <source>
        <dbReference type="EMBL" id="TFK92044.1"/>
    </source>
</evidence>
<dbReference type="AlphaFoldDB" id="A0A5C3PQF2"/>
<dbReference type="Proteomes" id="UP000308197">
    <property type="component" value="Unassembled WGS sequence"/>
</dbReference>
<feature type="compositionally biased region" description="Basic residues" evidence="1">
    <location>
        <begin position="139"/>
        <end position="152"/>
    </location>
</feature>
<organism evidence="2 3">
    <name type="scientific">Polyporus arcularius HHB13444</name>
    <dbReference type="NCBI Taxonomy" id="1314778"/>
    <lineage>
        <taxon>Eukaryota</taxon>
        <taxon>Fungi</taxon>
        <taxon>Dikarya</taxon>
        <taxon>Basidiomycota</taxon>
        <taxon>Agaricomycotina</taxon>
        <taxon>Agaricomycetes</taxon>
        <taxon>Polyporales</taxon>
        <taxon>Polyporaceae</taxon>
        <taxon>Polyporus</taxon>
    </lineage>
</organism>
<protein>
    <submittedName>
        <fullName evidence="2">Uncharacterized protein</fullName>
    </submittedName>
</protein>